<evidence type="ECO:0000256" key="3">
    <source>
        <dbReference type="ARBA" id="ARBA00022729"/>
    </source>
</evidence>
<dbReference type="PANTHER" id="PTHR12223:SF28">
    <property type="entry name" value="LECTIN, MANNOSE BINDING 1 LIKE"/>
    <property type="match status" value="1"/>
</dbReference>
<evidence type="ECO:0000313" key="9">
    <source>
        <dbReference type="Proteomes" id="UP001165205"/>
    </source>
</evidence>
<sequence length="378" mass="41886">MNAGFPNQNGRLNSSSEHLELREEGATSNCGMLKMVRARLALLAFTLLANGMDSHSGFLNDGTTDYKSHRSVDSLAFGHCDYSYRNLGRASVVRIKHTNANLEVTVDDKLCFATDKVSLPAGNTFGVTAATPENPDSFEVFKFVLQTAQSGTAPPAQQQNNQQQQQPPQQQQQQQQQPVAAQAQTQQQPRTDQFVDLAARIELVNKATGNIIREIGNQGKQNENRHLELQQKLATKEQVAGLDARLQKIEQMLQTIQRDLEGKDYHSRFNQLQDTLRSSHQTLTEHLQGSQSPPLLHAWASSSSSSSPSRSSWQSLTSSTSAAAQTCPRNSSERKQPSHKISLGNNPIDDSQFSFHYPQLHVSPSPTWAWNPKSTKVM</sequence>
<dbReference type="GO" id="GO:0005789">
    <property type="term" value="C:endoplasmic reticulum membrane"/>
    <property type="evidence" value="ECO:0007669"/>
    <property type="project" value="TreeGrafter"/>
</dbReference>
<feature type="region of interest" description="Disordered" evidence="6">
    <location>
        <begin position="1"/>
        <end position="20"/>
    </location>
</feature>
<dbReference type="Pfam" id="PF03388">
    <property type="entry name" value="Lectin_leg-like"/>
    <property type="match status" value="1"/>
</dbReference>
<feature type="compositionally biased region" description="Polar residues" evidence="6">
    <location>
        <begin position="1"/>
        <end position="16"/>
    </location>
</feature>
<comment type="subcellular location">
    <subcellularLocation>
        <location evidence="1">Membrane</location>
        <topology evidence="1">Single-pass type I membrane protein</topology>
    </subcellularLocation>
</comment>
<dbReference type="Proteomes" id="UP001165205">
    <property type="component" value="Unassembled WGS sequence"/>
</dbReference>
<dbReference type="GO" id="GO:0006888">
    <property type="term" value="P:endoplasmic reticulum to Golgi vesicle-mediated transport"/>
    <property type="evidence" value="ECO:0007669"/>
    <property type="project" value="TreeGrafter"/>
</dbReference>
<reference evidence="8" key="1">
    <citation type="submission" date="2023-04" db="EMBL/GenBank/DDBJ databases">
        <title>Aspergillus oryzae NBRC 4228.</title>
        <authorList>
            <person name="Ichikawa N."/>
            <person name="Sato H."/>
            <person name="Tonouchi N."/>
        </authorList>
    </citation>
    <scope>NUCLEOTIDE SEQUENCE</scope>
    <source>
        <strain evidence="8">NBRC 4228</strain>
    </source>
</reference>
<feature type="compositionally biased region" description="Low complexity" evidence="6">
    <location>
        <begin position="292"/>
        <end position="326"/>
    </location>
</feature>
<evidence type="ECO:0000313" key="8">
    <source>
        <dbReference type="EMBL" id="GMG29454.1"/>
    </source>
</evidence>
<feature type="compositionally biased region" description="Polar residues" evidence="6">
    <location>
        <begin position="280"/>
        <end position="291"/>
    </location>
</feature>
<evidence type="ECO:0000256" key="2">
    <source>
        <dbReference type="ARBA" id="ARBA00022692"/>
    </source>
</evidence>
<evidence type="ECO:0000256" key="5">
    <source>
        <dbReference type="ARBA" id="ARBA00023136"/>
    </source>
</evidence>
<gene>
    <name evidence="8" type="ORF">Aory04_000571500</name>
</gene>
<feature type="domain" description="L-type lectin-like" evidence="7">
    <location>
        <begin position="1"/>
        <end position="148"/>
    </location>
</feature>
<evidence type="ECO:0000256" key="4">
    <source>
        <dbReference type="ARBA" id="ARBA00022989"/>
    </source>
</evidence>
<dbReference type="GO" id="GO:0000139">
    <property type="term" value="C:Golgi membrane"/>
    <property type="evidence" value="ECO:0007669"/>
    <property type="project" value="TreeGrafter"/>
</dbReference>
<dbReference type="SUPFAM" id="SSF49899">
    <property type="entry name" value="Concanavalin A-like lectins/glucanases"/>
    <property type="match status" value="1"/>
</dbReference>
<keyword evidence="2" id="KW-0812">Transmembrane</keyword>
<dbReference type="InterPro" id="IPR013320">
    <property type="entry name" value="ConA-like_dom_sf"/>
</dbReference>
<dbReference type="AlphaFoldDB" id="A0AAN5BXM8"/>
<feature type="compositionally biased region" description="Low complexity" evidence="6">
    <location>
        <begin position="152"/>
        <end position="189"/>
    </location>
</feature>
<feature type="region of interest" description="Disordered" evidence="6">
    <location>
        <begin position="149"/>
        <end position="190"/>
    </location>
</feature>
<protein>
    <submittedName>
        <fullName evidence="8">Unnamed protein product</fullName>
    </submittedName>
</protein>
<dbReference type="PROSITE" id="PS51328">
    <property type="entry name" value="L_LECTIN_LIKE"/>
    <property type="match status" value="1"/>
</dbReference>
<organism evidence="8 9">
    <name type="scientific">Aspergillus oryzae</name>
    <name type="common">Yellow koji mold</name>
    <dbReference type="NCBI Taxonomy" id="5062"/>
    <lineage>
        <taxon>Eukaryota</taxon>
        <taxon>Fungi</taxon>
        <taxon>Dikarya</taxon>
        <taxon>Ascomycota</taxon>
        <taxon>Pezizomycotina</taxon>
        <taxon>Eurotiomycetes</taxon>
        <taxon>Eurotiomycetidae</taxon>
        <taxon>Eurotiales</taxon>
        <taxon>Aspergillaceae</taxon>
        <taxon>Aspergillus</taxon>
        <taxon>Aspergillus subgen. Circumdati</taxon>
    </lineage>
</organism>
<feature type="region of interest" description="Disordered" evidence="6">
    <location>
        <begin position="280"/>
        <end position="347"/>
    </location>
</feature>
<dbReference type="PANTHER" id="PTHR12223">
    <property type="entry name" value="VESICULAR MANNOSE-BINDING LECTIN"/>
    <property type="match status" value="1"/>
</dbReference>
<dbReference type="EMBL" id="BSYA01000057">
    <property type="protein sequence ID" value="GMG29454.1"/>
    <property type="molecule type" value="Genomic_DNA"/>
</dbReference>
<comment type="caution">
    <text evidence="8">The sequence shown here is derived from an EMBL/GenBank/DDBJ whole genome shotgun (WGS) entry which is preliminary data.</text>
</comment>
<evidence type="ECO:0000256" key="6">
    <source>
        <dbReference type="SAM" id="MobiDB-lite"/>
    </source>
</evidence>
<evidence type="ECO:0000259" key="7">
    <source>
        <dbReference type="PROSITE" id="PS51328"/>
    </source>
</evidence>
<dbReference type="GO" id="GO:0005793">
    <property type="term" value="C:endoplasmic reticulum-Golgi intermediate compartment"/>
    <property type="evidence" value="ECO:0007669"/>
    <property type="project" value="TreeGrafter"/>
</dbReference>
<name>A0AAN5BXM8_ASPOZ</name>
<evidence type="ECO:0000256" key="1">
    <source>
        <dbReference type="ARBA" id="ARBA00004479"/>
    </source>
</evidence>
<accession>A0AAN5BXM8</accession>
<dbReference type="Gene3D" id="2.60.120.200">
    <property type="match status" value="1"/>
</dbReference>
<dbReference type="GO" id="GO:0005537">
    <property type="term" value="F:D-mannose binding"/>
    <property type="evidence" value="ECO:0007669"/>
    <property type="project" value="TreeGrafter"/>
</dbReference>
<keyword evidence="4" id="KW-1133">Transmembrane helix</keyword>
<keyword evidence="5" id="KW-0472">Membrane</keyword>
<keyword evidence="3" id="KW-0732">Signal</keyword>
<dbReference type="GO" id="GO:0030134">
    <property type="term" value="C:COPII-coated ER to Golgi transport vesicle"/>
    <property type="evidence" value="ECO:0007669"/>
    <property type="project" value="TreeGrafter"/>
</dbReference>
<proteinExistence type="predicted"/>
<dbReference type="InterPro" id="IPR051136">
    <property type="entry name" value="Intracellular_Lectin-GPT"/>
</dbReference>
<dbReference type="InterPro" id="IPR005052">
    <property type="entry name" value="Lectin_leg"/>
</dbReference>